<reference evidence="1" key="1">
    <citation type="submission" date="2023-07" db="EMBL/GenBank/DDBJ databases">
        <title>Chromosome-level genome assembly of Artemia franciscana.</title>
        <authorList>
            <person name="Jo E."/>
        </authorList>
    </citation>
    <scope>NUCLEOTIDE SEQUENCE</scope>
    <source>
        <tissue evidence="1">Whole body</tissue>
    </source>
</reference>
<dbReference type="AlphaFoldDB" id="A0AA88H7W6"/>
<dbReference type="GO" id="GO:0000287">
    <property type="term" value="F:magnesium ion binding"/>
    <property type="evidence" value="ECO:0007669"/>
    <property type="project" value="InterPro"/>
</dbReference>
<dbReference type="Proteomes" id="UP001187531">
    <property type="component" value="Unassembled WGS sequence"/>
</dbReference>
<protein>
    <submittedName>
        <fullName evidence="1">Uncharacterized protein</fullName>
    </submittedName>
</protein>
<dbReference type="Pfam" id="PF05866">
    <property type="entry name" value="RusA"/>
    <property type="match status" value="1"/>
</dbReference>
<gene>
    <name evidence="1" type="ORF">QYM36_019435</name>
</gene>
<name>A0AA88H7W6_ARTSF</name>
<organism evidence="1 2">
    <name type="scientific">Artemia franciscana</name>
    <name type="common">Brine shrimp</name>
    <name type="synonym">Artemia sanfranciscana</name>
    <dbReference type="NCBI Taxonomy" id="6661"/>
    <lineage>
        <taxon>Eukaryota</taxon>
        <taxon>Metazoa</taxon>
        <taxon>Ecdysozoa</taxon>
        <taxon>Arthropoda</taxon>
        <taxon>Crustacea</taxon>
        <taxon>Branchiopoda</taxon>
        <taxon>Anostraca</taxon>
        <taxon>Artemiidae</taxon>
        <taxon>Artemia</taxon>
    </lineage>
</organism>
<dbReference type="Gene3D" id="3.30.1330.70">
    <property type="entry name" value="Holliday junction resolvase RusA"/>
    <property type="match status" value="1"/>
</dbReference>
<proteinExistence type="predicted"/>
<evidence type="ECO:0000313" key="1">
    <source>
        <dbReference type="EMBL" id="KAK2701934.1"/>
    </source>
</evidence>
<dbReference type="EMBL" id="JAVRJZ010001123">
    <property type="protein sequence ID" value="KAK2701934.1"/>
    <property type="molecule type" value="Genomic_DNA"/>
</dbReference>
<comment type="caution">
    <text evidence="1">The sequence shown here is derived from an EMBL/GenBank/DDBJ whole genome shotgun (WGS) entry which is preliminary data.</text>
</comment>
<dbReference type="GO" id="GO:0006281">
    <property type="term" value="P:DNA repair"/>
    <property type="evidence" value="ECO:0007669"/>
    <property type="project" value="InterPro"/>
</dbReference>
<dbReference type="SUPFAM" id="SSF103084">
    <property type="entry name" value="Holliday junction resolvase RusA"/>
    <property type="match status" value="1"/>
</dbReference>
<dbReference type="InterPro" id="IPR008822">
    <property type="entry name" value="Endonuclease_RusA-like"/>
</dbReference>
<dbReference type="GO" id="GO:0006310">
    <property type="term" value="P:DNA recombination"/>
    <property type="evidence" value="ECO:0007669"/>
    <property type="project" value="InterPro"/>
</dbReference>
<evidence type="ECO:0000313" key="2">
    <source>
        <dbReference type="Proteomes" id="UP001187531"/>
    </source>
</evidence>
<sequence>MTEFFASFDAVGKPEPQGSKTGFVRGGRAVIVDKNPAALKSWRAEVARAAEAAWCYGAPVDGPVRVRAVFVLPRGASVKRELPSVRPDLDKLARALLDGITDAGCVWGDDAQVVRLDVSKVYGDAPGAHVRVSRCRALEAALID</sequence>
<accession>A0AA88H7W6</accession>
<dbReference type="InterPro" id="IPR036614">
    <property type="entry name" value="RusA-like_sf"/>
</dbReference>
<keyword evidence="2" id="KW-1185">Reference proteome</keyword>